<accession>A0A926D5J1</accession>
<dbReference type="EMBL" id="JACRSR010000003">
    <property type="protein sequence ID" value="MBC8531789.1"/>
    <property type="molecule type" value="Genomic_DNA"/>
</dbReference>
<name>A0A926D5J1_9FIRM</name>
<sequence length="243" mass="25589">MTETALAIYKDFALISDQGIMGDMSPEEMDEMMEDIGNLPSSYARIKIPAGGALQFEIPNADQPDNPDYAQELTGVILYHHPANAYWADADSATGGTPPDCASSDGRTGVPAPDSGLPGGACAECPLNVMGSGEGGRGKACKNMHQIYILRSGEIVPVVLSLPPTSLKAFGTFVRAAFLARRQRTSAAVASITLKRVESGGNKYSVAAFRVAGWLPQEQAEETKRMAQALRATVRGEAATPGA</sequence>
<gene>
    <name evidence="1" type="ORF">H8696_08015</name>
</gene>
<organism evidence="1 2">
    <name type="scientific">Gehongia tenuis</name>
    <dbReference type="NCBI Taxonomy" id="2763655"/>
    <lineage>
        <taxon>Bacteria</taxon>
        <taxon>Bacillati</taxon>
        <taxon>Bacillota</taxon>
        <taxon>Clostridia</taxon>
        <taxon>Christensenellales</taxon>
        <taxon>Christensenellaceae</taxon>
        <taxon>Gehongia</taxon>
    </lineage>
</organism>
<dbReference type="RefSeq" id="WP_249316412.1">
    <property type="nucleotide sequence ID" value="NZ_JACRSR010000003.1"/>
</dbReference>
<protein>
    <submittedName>
        <fullName evidence="1">Uncharacterized protein</fullName>
    </submittedName>
</protein>
<comment type="caution">
    <text evidence="1">The sequence shown here is derived from an EMBL/GenBank/DDBJ whole genome shotgun (WGS) entry which is preliminary data.</text>
</comment>
<proteinExistence type="predicted"/>
<keyword evidence="2" id="KW-1185">Reference proteome</keyword>
<evidence type="ECO:0000313" key="1">
    <source>
        <dbReference type="EMBL" id="MBC8531789.1"/>
    </source>
</evidence>
<reference evidence="1" key="1">
    <citation type="submission" date="2020-08" db="EMBL/GenBank/DDBJ databases">
        <title>Genome public.</title>
        <authorList>
            <person name="Liu C."/>
            <person name="Sun Q."/>
        </authorList>
    </citation>
    <scope>NUCLEOTIDE SEQUENCE</scope>
    <source>
        <strain evidence="1">NSJ-53</strain>
    </source>
</reference>
<dbReference type="Proteomes" id="UP000623172">
    <property type="component" value="Unassembled WGS sequence"/>
</dbReference>
<evidence type="ECO:0000313" key="2">
    <source>
        <dbReference type="Proteomes" id="UP000623172"/>
    </source>
</evidence>
<dbReference type="AlphaFoldDB" id="A0A926D5J1"/>